<keyword evidence="4" id="KW-0720">Serine protease</keyword>
<dbReference type="AlphaFoldDB" id="A0AAV1HYC8"/>
<gene>
    <name evidence="7" type="ORF">CVIRNUC_001825</name>
</gene>
<sequence>MTAHVLAHLPLCSQGAISAISLRLHGRTGRYFTASRPSPVLQILSKKAHRYPGQPICYENFSSRGINSLASRSCRAGQGLGPGNIQPQQFGPSSPKERSSFPAVSVEGSQSTDAGLLWSFKRGLVSALTAATLALALLFCSSPTAYAAAFPFAPRVSSSPATLEMKAPKVDEAELSVEERQTVQLFLDNTPSVVNIANIASRTDFYTMDTMQVPQGTGSGFIWDMKGHIVTNFHVIRGAADIKVALIDSSVYPAKFIGGDPDKDIAVLQLLAPEEKLAELKPISIGSSTNLQVGQKVYAIGNPFGLDHTLTQGIVSGLGRELATPGYRGVPIKNVIQTDAAINPGNSGGVLLNSRGRLIGINTAIADPTGKGASSGVGFAIPIDTAKGLVEQVLKYGKVVRPILGITIAPPQTVRQIGIEGVLVLEVPSGGPAERAGIKGTFRDELGRVVLGDVITAIDGKEIKLQRDLFEILDERRPGDKIKLEVLRNGQRMAFEVELGGRQLSGTE</sequence>
<dbReference type="Pfam" id="PF13180">
    <property type="entry name" value="PDZ_2"/>
    <property type="match status" value="1"/>
</dbReference>
<dbReference type="SUPFAM" id="SSF50494">
    <property type="entry name" value="Trypsin-like serine proteases"/>
    <property type="match status" value="1"/>
</dbReference>
<proteinExistence type="inferred from homology"/>
<dbReference type="InterPro" id="IPR039382">
    <property type="entry name" value="DEGP1/8_PDZ_dom"/>
</dbReference>
<dbReference type="InterPro" id="IPR043504">
    <property type="entry name" value="Peptidase_S1_PA_chymotrypsin"/>
</dbReference>
<name>A0AAV1HYC8_9CHLO</name>
<evidence type="ECO:0000256" key="4">
    <source>
        <dbReference type="ARBA" id="ARBA00022825"/>
    </source>
</evidence>
<evidence type="ECO:0000313" key="7">
    <source>
        <dbReference type="EMBL" id="CAK0748253.1"/>
    </source>
</evidence>
<organism evidence="7 8">
    <name type="scientific">Coccomyxa viridis</name>
    <dbReference type="NCBI Taxonomy" id="1274662"/>
    <lineage>
        <taxon>Eukaryota</taxon>
        <taxon>Viridiplantae</taxon>
        <taxon>Chlorophyta</taxon>
        <taxon>core chlorophytes</taxon>
        <taxon>Trebouxiophyceae</taxon>
        <taxon>Trebouxiophyceae incertae sedis</taxon>
        <taxon>Coccomyxaceae</taxon>
        <taxon>Coccomyxa</taxon>
    </lineage>
</organism>
<feature type="region of interest" description="Disordered" evidence="5">
    <location>
        <begin position="77"/>
        <end position="105"/>
    </location>
</feature>
<protein>
    <recommendedName>
        <fullName evidence="6">PDZ domain-containing protein</fullName>
    </recommendedName>
</protein>
<dbReference type="GO" id="GO:0004252">
    <property type="term" value="F:serine-type endopeptidase activity"/>
    <property type="evidence" value="ECO:0007669"/>
    <property type="project" value="InterPro"/>
</dbReference>
<dbReference type="InterPro" id="IPR036034">
    <property type="entry name" value="PDZ_sf"/>
</dbReference>
<dbReference type="PRINTS" id="PR00834">
    <property type="entry name" value="PROTEASES2C"/>
</dbReference>
<dbReference type="EMBL" id="CAUYUE010000002">
    <property type="protein sequence ID" value="CAK0748253.1"/>
    <property type="molecule type" value="Genomic_DNA"/>
</dbReference>
<reference evidence="7 8" key="1">
    <citation type="submission" date="2023-10" db="EMBL/GenBank/DDBJ databases">
        <authorList>
            <person name="Maclean D."/>
            <person name="Macfadyen A."/>
        </authorList>
    </citation>
    <scope>NUCLEOTIDE SEQUENCE [LARGE SCALE GENOMIC DNA]</scope>
</reference>
<dbReference type="CDD" id="cd00990">
    <property type="entry name" value="cpPDZ_AtDEGP1-like"/>
    <property type="match status" value="1"/>
</dbReference>
<dbReference type="InterPro" id="IPR009003">
    <property type="entry name" value="Peptidase_S1_PA"/>
</dbReference>
<dbReference type="PANTHER" id="PTHR43343:SF2">
    <property type="entry name" value="PDZ DOMAIN-CONTAINING PROTEIN"/>
    <property type="match status" value="1"/>
</dbReference>
<keyword evidence="3" id="KW-0378">Hydrolase</keyword>
<comment type="similarity">
    <text evidence="1">Belongs to the peptidase S1C family.</text>
</comment>
<evidence type="ECO:0000256" key="5">
    <source>
        <dbReference type="SAM" id="MobiDB-lite"/>
    </source>
</evidence>
<dbReference type="InterPro" id="IPR051201">
    <property type="entry name" value="Chloro_Bact_Ser_Proteases"/>
</dbReference>
<evidence type="ECO:0000256" key="2">
    <source>
        <dbReference type="ARBA" id="ARBA00022670"/>
    </source>
</evidence>
<dbReference type="GO" id="GO:0006508">
    <property type="term" value="P:proteolysis"/>
    <property type="evidence" value="ECO:0007669"/>
    <property type="project" value="UniProtKB-KW"/>
</dbReference>
<dbReference type="Pfam" id="PF13365">
    <property type="entry name" value="Trypsin_2"/>
    <property type="match status" value="1"/>
</dbReference>
<keyword evidence="2" id="KW-0645">Protease</keyword>
<dbReference type="SUPFAM" id="SSF50156">
    <property type="entry name" value="PDZ domain-like"/>
    <property type="match status" value="1"/>
</dbReference>
<feature type="domain" description="PDZ" evidence="6">
    <location>
        <begin position="393"/>
        <end position="490"/>
    </location>
</feature>
<accession>A0AAV1HYC8</accession>
<evidence type="ECO:0000259" key="6">
    <source>
        <dbReference type="PROSITE" id="PS50106"/>
    </source>
</evidence>
<dbReference type="InterPro" id="IPR001940">
    <property type="entry name" value="Peptidase_S1C"/>
</dbReference>
<comment type="caution">
    <text evidence="7">The sequence shown here is derived from an EMBL/GenBank/DDBJ whole genome shotgun (WGS) entry which is preliminary data.</text>
</comment>
<evidence type="ECO:0000256" key="1">
    <source>
        <dbReference type="ARBA" id="ARBA00010541"/>
    </source>
</evidence>
<keyword evidence="8" id="KW-1185">Reference proteome</keyword>
<dbReference type="SMART" id="SM00228">
    <property type="entry name" value="PDZ"/>
    <property type="match status" value="1"/>
</dbReference>
<dbReference type="Gene3D" id="2.30.42.10">
    <property type="match status" value="1"/>
</dbReference>
<dbReference type="FunFam" id="2.40.10.10:FF:000001">
    <property type="entry name" value="Periplasmic serine protease DegS"/>
    <property type="match status" value="1"/>
</dbReference>
<evidence type="ECO:0000256" key="3">
    <source>
        <dbReference type="ARBA" id="ARBA00022801"/>
    </source>
</evidence>
<dbReference type="InterPro" id="IPR001478">
    <property type="entry name" value="PDZ"/>
</dbReference>
<dbReference type="PROSITE" id="PS50106">
    <property type="entry name" value="PDZ"/>
    <property type="match status" value="1"/>
</dbReference>
<evidence type="ECO:0000313" key="8">
    <source>
        <dbReference type="Proteomes" id="UP001314263"/>
    </source>
</evidence>
<dbReference type="Proteomes" id="UP001314263">
    <property type="component" value="Unassembled WGS sequence"/>
</dbReference>
<dbReference type="PANTHER" id="PTHR43343">
    <property type="entry name" value="PEPTIDASE S12"/>
    <property type="match status" value="1"/>
</dbReference>
<dbReference type="Gene3D" id="2.40.10.10">
    <property type="entry name" value="Trypsin-like serine proteases"/>
    <property type="match status" value="2"/>
</dbReference>